<dbReference type="AlphaFoldDB" id="A0A2T4U4D9"/>
<gene>
    <name evidence="1" type="ORF">C6Y45_12475</name>
</gene>
<organism evidence="1 2">
    <name type="scientific">Alkalicoccus saliphilus</name>
    <dbReference type="NCBI Taxonomy" id="200989"/>
    <lineage>
        <taxon>Bacteria</taxon>
        <taxon>Bacillati</taxon>
        <taxon>Bacillota</taxon>
        <taxon>Bacilli</taxon>
        <taxon>Bacillales</taxon>
        <taxon>Bacillaceae</taxon>
        <taxon>Alkalicoccus</taxon>
    </lineage>
</organism>
<dbReference type="RefSeq" id="WP_107585587.1">
    <property type="nucleotide sequence ID" value="NZ_PZJJ01000022.1"/>
</dbReference>
<sequence length="181" mass="21364">MTTIKINELKKELKQLDNKELMQLVVELYKLNKDTKQFLSNKYFGEEAVRGQFEQTQKIIEDQFFPERGHPKMKLREAKSAISSYKKMTGDETGWLDLMLYYVELGTEFTVAYGDMDEKFYYSMETVYDRVVTECSKNEALAEHFKDRLYMVLWNSQGVGWGYHDVIGDIYFNGGFEEVEE</sequence>
<accession>A0A2T4U4D9</accession>
<protein>
    <submittedName>
        <fullName evidence="1">Uncharacterized protein</fullName>
    </submittedName>
</protein>
<evidence type="ECO:0000313" key="2">
    <source>
        <dbReference type="Proteomes" id="UP000240509"/>
    </source>
</evidence>
<name>A0A2T4U4D9_9BACI</name>
<dbReference type="OrthoDB" id="9801392at2"/>
<dbReference type="Pfam" id="PF19652">
    <property type="entry name" value="DUF6155"/>
    <property type="match status" value="1"/>
</dbReference>
<keyword evidence="2" id="KW-1185">Reference proteome</keyword>
<dbReference type="EMBL" id="PZJJ01000022">
    <property type="protein sequence ID" value="PTL38239.1"/>
    <property type="molecule type" value="Genomic_DNA"/>
</dbReference>
<dbReference type="InterPro" id="IPR046153">
    <property type="entry name" value="DUF6155"/>
</dbReference>
<evidence type="ECO:0000313" key="1">
    <source>
        <dbReference type="EMBL" id="PTL38239.1"/>
    </source>
</evidence>
<dbReference type="Proteomes" id="UP000240509">
    <property type="component" value="Unassembled WGS sequence"/>
</dbReference>
<comment type="caution">
    <text evidence="1">The sequence shown here is derived from an EMBL/GenBank/DDBJ whole genome shotgun (WGS) entry which is preliminary data.</text>
</comment>
<reference evidence="1 2" key="1">
    <citation type="submission" date="2018-03" db="EMBL/GenBank/DDBJ databases">
        <title>Alkalicoccus saliphilus sp. nov., isolated from a mineral pool.</title>
        <authorList>
            <person name="Zhao B."/>
        </authorList>
    </citation>
    <scope>NUCLEOTIDE SEQUENCE [LARGE SCALE GENOMIC DNA]</scope>
    <source>
        <strain evidence="1 2">6AG</strain>
    </source>
</reference>
<proteinExistence type="predicted"/>